<feature type="region of interest" description="Disordered" evidence="1">
    <location>
        <begin position="434"/>
        <end position="462"/>
    </location>
</feature>
<feature type="compositionally biased region" description="Polar residues" evidence="1">
    <location>
        <begin position="434"/>
        <end position="456"/>
    </location>
</feature>
<feature type="chain" id="PRO_5039888588" evidence="2">
    <location>
        <begin position="20"/>
        <end position="462"/>
    </location>
</feature>
<keyword evidence="4" id="KW-1185">Reference proteome</keyword>
<dbReference type="OrthoDB" id="8070155at2759"/>
<evidence type="ECO:0000313" key="4">
    <source>
        <dbReference type="Proteomes" id="UP001107558"/>
    </source>
</evidence>
<comment type="caution">
    <text evidence="3">The sequence shown here is derived from an EMBL/GenBank/DDBJ whole genome shotgun (WGS) entry which is preliminary data.</text>
</comment>
<protein>
    <submittedName>
        <fullName evidence="3">Uncharacterized protein</fullName>
    </submittedName>
</protein>
<gene>
    <name evidence="3" type="ORF">PVAND_010266</name>
</gene>
<accession>A0A9J6CFD3</accession>
<feature type="signal peptide" evidence="2">
    <location>
        <begin position="1"/>
        <end position="19"/>
    </location>
</feature>
<evidence type="ECO:0000256" key="2">
    <source>
        <dbReference type="SAM" id="SignalP"/>
    </source>
</evidence>
<evidence type="ECO:0000256" key="1">
    <source>
        <dbReference type="SAM" id="MobiDB-lite"/>
    </source>
</evidence>
<keyword evidence="2" id="KW-0732">Signal</keyword>
<evidence type="ECO:0000313" key="3">
    <source>
        <dbReference type="EMBL" id="KAG5680780.1"/>
    </source>
</evidence>
<dbReference type="AlphaFoldDB" id="A0A9J6CFD3"/>
<dbReference type="Proteomes" id="UP001107558">
    <property type="component" value="Chromosome 1"/>
</dbReference>
<reference evidence="3" key="1">
    <citation type="submission" date="2021-03" db="EMBL/GenBank/DDBJ databases">
        <title>Chromosome level genome of the anhydrobiotic midge Polypedilum vanderplanki.</title>
        <authorList>
            <person name="Yoshida Y."/>
            <person name="Kikawada T."/>
            <person name="Gusev O."/>
        </authorList>
    </citation>
    <scope>NUCLEOTIDE SEQUENCE</scope>
    <source>
        <strain evidence="3">NIAS01</strain>
        <tissue evidence="3">Whole body or cell culture</tissue>
    </source>
</reference>
<name>A0A9J6CFD3_POLVA</name>
<organism evidence="3 4">
    <name type="scientific">Polypedilum vanderplanki</name>
    <name type="common">Sleeping chironomid midge</name>
    <dbReference type="NCBI Taxonomy" id="319348"/>
    <lineage>
        <taxon>Eukaryota</taxon>
        <taxon>Metazoa</taxon>
        <taxon>Ecdysozoa</taxon>
        <taxon>Arthropoda</taxon>
        <taxon>Hexapoda</taxon>
        <taxon>Insecta</taxon>
        <taxon>Pterygota</taxon>
        <taxon>Neoptera</taxon>
        <taxon>Endopterygota</taxon>
        <taxon>Diptera</taxon>
        <taxon>Nematocera</taxon>
        <taxon>Chironomoidea</taxon>
        <taxon>Chironomidae</taxon>
        <taxon>Chironominae</taxon>
        <taxon>Polypedilum</taxon>
        <taxon>Polypedilum</taxon>
    </lineage>
</organism>
<sequence>MWKIKSAILVFCLVNLCTASTSKTKTVNNKQKDVKEKRDVVTPTPYSYEMPHKSFQAPINVQHSQQPKYTQAIESQQATSQKVAPLEYPKEDMPQAISQPSSEYHPTTFHAQSFHTPDFESLYSQSLKNFDDNYGQTYQHFDSFNHVPVVHYNGEYDKLNSAIVAIPGYAVKAAPVVSNIKAIPSYVYAAPASSYNYPSYSYPSQSYVHSYPQAIAAPSQQHYTHSHGFVQSPSSIYIPQTVSISSKVPSKIPDYAAGSKGLSHFSTVAAAPVAPLNSYNSYNSHHYSHSHPQTERPFKASTYLGSSHIGDSYSEQSIAPSKTYLPAKEHSYISHQQVPQIEYQIQYVQQPSKTYIPAKEHHYTQHVAPVANSFLPSHKFIAEQPKNNNLPPVAAAVPSKTYLPAKVETPSNVYLPTKIEKPANVYLPAKVEKPNTSYLPPNNPYHSNGAHQQQYSHSHEYE</sequence>
<proteinExistence type="predicted"/>
<dbReference type="EMBL" id="JADBJN010000001">
    <property type="protein sequence ID" value="KAG5680780.1"/>
    <property type="molecule type" value="Genomic_DNA"/>
</dbReference>